<evidence type="ECO:0000313" key="5">
    <source>
        <dbReference type="EMBL" id="OJJ35945.1"/>
    </source>
</evidence>
<accession>A0A1L9RLX5</accession>
<evidence type="ECO:0000256" key="2">
    <source>
        <dbReference type="ARBA" id="ARBA00022857"/>
    </source>
</evidence>
<evidence type="ECO:0000313" key="6">
    <source>
        <dbReference type="Proteomes" id="UP000184383"/>
    </source>
</evidence>
<dbReference type="VEuPathDB" id="FungiDB:ASPWEDRAFT_172730"/>
<dbReference type="Proteomes" id="UP000184383">
    <property type="component" value="Unassembled WGS sequence"/>
</dbReference>
<comment type="similarity">
    <text evidence="1">Belongs to the NmrA-type oxidoreductase family. Isoflavone reductase subfamily.</text>
</comment>
<dbReference type="InterPro" id="IPR036291">
    <property type="entry name" value="NAD(P)-bd_dom_sf"/>
</dbReference>
<dbReference type="PANTHER" id="PTHR47706">
    <property type="entry name" value="NMRA-LIKE FAMILY PROTEIN"/>
    <property type="match status" value="1"/>
</dbReference>
<protein>
    <recommendedName>
        <fullName evidence="4">NmrA-like domain-containing protein</fullName>
    </recommendedName>
</protein>
<keyword evidence="6" id="KW-1185">Reference proteome</keyword>
<sequence>MVRIAVAGVTEVIDALVGFQKHETVVFTRSPRLAQSVDHMKPGGTFTYVEYHEKASLVKSLEAVHTVLCFISSFDLQTRLTDACIEAGVKLFAPNEWAAGLFTFREKDRVHQYLQEVNREKMVFEYCLFQPGNFLNYLSYPILSTTYSLILTNQWDIKNHRAIVSADGDYQIILSTVQDMAKVVAEAIEYQGTLLEIGGITGSLISNFELIKLAETIREIETVSRENLEAGKLGTSWILILPKHPNMQVNMDWGSFSEYFLAEIVFGGLKGAQDFLQKFWKEQP</sequence>
<name>A0A1L9RLX5_ASPWE</name>
<dbReference type="AlphaFoldDB" id="A0A1L9RLX5"/>
<dbReference type="GeneID" id="63746814"/>
<keyword evidence="2" id="KW-0521">NADP</keyword>
<organism evidence="5 6">
    <name type="scientific">Aspergillus wentii DTO 134E9</name>
    <dbReference type="NCBI Taxonomy" id="1073089"/>
    <lineage>
        <taxon>Eukaryota</taxon>
        <taxon>Fungi</taxon>
        <taxon>Dikarya</taxon>
        <taxon>Ascomycota</taxon>
        <taxon>Pezizomycotina</taxon>
        <taxon>Eurotiomycetes</taxon>
        <taxon>Eurotiomycetidae</taxon>
        <taxon>Eurotiales</taxon>
        <taxon>Aspergillaceae</taxon>
        <taxon>Aspergillus</taxon>
        <taxon>Aspergillus subgen. Cremei</taxon>
    </lineage>
</organism>
<evidence type="ECO:0000256" key="3">
    <source>
        <dbReference type="ARBA" id="ARBA00023002"/>
    </source>
</evidence>
<evidence type="ECO:0000259" key="4">
    <source>
        <dbReference type="Pfam" id="PF05368"/>
    </source>
</evidence>
<dbReference type="Gene3D" id="3.90.25.10">
    <property type="entry name" value="UDP-galactose 4-epimerase, domain 1"/>
    <property type="match status" value="1"/>
</dbReference>
<dbReference type="RefSeq" id="XP_040689621.1">
    <property type="nucleotide sequence ID" value="XM_040830966.1"/>
</dbReference>
<dbReference type="InterPro" id="IPR008030">
    <property type="entry name" value="NmrA-like"/>
</dbReference>
<proteinExistence type="inferred from homology"/>
<reference evidence="6" key="1">
    <citation type="journal article" date="2017" name="Genome Biol.">
        <title>Comparative genomics reveals high biological diversity and specific adaptations in the industrially and medically important fungal genus Aspergillus.</title>
        <authorList>
            <person name="de Vries R.P."/>
            <person name="Riley R."/>
            <person name="Wiebenga A."/>
            <person name="Aguilar-Osorio G."/>
            <person name="Amillis S."/>
            <person name="Uchima C.A."/>
            <person name="Anderluh G."/>
            <person name="Asadollahi M."/>
            <person name="Askin M."/>
            <person name="Barry K."/>
            <person name="Battaglia E."/>
            <person name="Bayram O."/>
            <person name="Benocci T."/>
            <person name="Braus-Stromeyer S.A."/>
            <person name="Caldana C."/>
            <person name="Canovas D."/>
            <person name="Cerqueira G.C."/>
            <person name="Chen F."/>
            <person name="Chen W."/>
            <person name="Choi C."/>
            <person name="Clum A."/>
            <person name="Dos Santos R.A."/>
            <person name="Damasio A.R."/>
            <person name="Diallinas G."/>
            <person name="Emri T."/>
            <person name="Fekete E."/>
            <person name="Flipphi M."/>
            <person name="Freyberg S."/>
            <person name="Gallo A."/>
            <person name="Gournas C."/>
            <person name="Habgood R."/>
            <person name="Hainaut M."/>
            <person name="Harispe M.L."/>
            <person name="Henrissat B."/>
            <person name="Hilden K.S."/>
            <person name="Hope R."/>
            <person name="Hossain A."/>
            <person name="Karabika E."/>
            <person name="Karaffa L."/>
            <person name="Karanyi Z."/>
            <person name="Krasevec N."/>
            <person name="Kuo A."/>
            <person name="Kusch H."/>
            <person name="LaButti K."/>
            <person name="Lagendijk E.L."/>
            <person name="Lapidus A."/>
            <person name="Levasseur A."/>
            <person name="Lindquist E."/>
            <person name="Lipzen A."/>
            <person name="Logrieco A.F."/>
            <person name="MacCabe A."/>
            <person name="Maekelae M.R."/>
            <person name="Malavazi I."/>
            <person name="Melin P."/>
            <person name="Meyer V."/>
            <person name="Mielnichuk N."/>
            <person name="Miskei M."/>
            <person name="Molnar A.P."/>
            <person name="Mule G."/>
            <person name="Ngan C.Y."/>
            <person name="Orejas M."/>
            <person name="Orosz E."/>
            <person name="Ouedraogo J.P."/>
            <person name="Overkamp K.M."/>
            <person name="Park H.-S."/>
            <person name="Perrone G."/>
            <person name="Piumi F."/>
            <person name="Punt P.J."/>
            <person name="Ram A.F."/>
            <person name="Ramon A."/>
            <person name="Rauscher S."/>
            <person name="Record E."/>
            <person name="Riano-Pachon D.M."/>
            <person name="Robert V."/>
            <person name="Roehrig J."/>
            <person name="Ruller R."/>
            <person name="Salamov A."/>
            <person name="Salih N.S."/>
            <person name="Samson R.A."/>
            <person name="Sandor E."/>
            <person name="Sanguinetti M."/>
            <person name="Schuetze T."/>
            <person name="Sepcic K."/>
            <person name="Shelest E."/>
            <person name="Sherlock G."/>
            <person name="Sophianopoulou V."/>
            <person name="Squina F.M."/>
            <person name="Sun H."/>
            <person name="Susca A."/>
            <person name="Todd R.B."/>
            <person name="Tsang A."/>
            <person name="Unkles S.E."/>
            <person name="van de Wiele N."/>
            <person name="van Rossen-Uffink D."/>
            <person name="Oliveira J.V."/>
            <person name="Vesth T.C."/>
            <person name="Visser J."/>
            <person name="Yu J.-H."/>
            <person name="Zhou M."/>
            <person name="Andersen M.R."/>
            <person name="Archer D.B."/>
            <person name="Baker S.E."/>
            <person name="Benoit I."/>
            <person name="Brakhage A.A."/>
            <person name="Braus G.H."/>
            <person name="Fischer R."/>
            <person name="Frisvad J.C."/>
            <person name="Goldman G.H."/>
            <person name="Houbraken J."/>
            <person name="Oakley B."/>
            <person name="Pocsi I."/>
            <person name="Scazzocchio C."/>
            <person name="Seiboth B."/>
            <person name="vanKuyk P.A."/>
            <person name="Wortman J."/>
            <person name="Dyer P.S."/>
            <person name="Grigoriev I.V."/>
        </authorList>
    </citation>
    <scope>NUCLEOTIDE SEQUENCE [LARGE SCALE GENOMIC DNA]</scope>
    <source>
        <strain evidence="6">DTO 134E9</strain>
    </source>
</reference>
<gene>
    <name evidence="5" type="ORF">ASPWEDRAFT_172730</name>
</gene>
<evidence type="ECO:0000256" key="1">
    <source>
        <dbReference type="ARBA" id="ARBA00005725"/>
    </source>
</evidence>
<dbReference type="GO" id="GO:0016491">
    <property type="term" value="F:oxidoreductase activity"/>
    <property type="evidence" value="ECO:0007669"/>
    <property type="project" value="UniProtKB-KW"/>
</dbReference>
<dbReference type="InterPro" id="IPR051609">
    <property type="entry name" value="NmrA/Isoflavone_reductase-like"/>
</dbReference>
<keyword evidence="3" id="KW-0560">Oxidoreductase</keyword>
<dbReference type="PANTHER" id="PTHR47706:SF4">
    <property type="entry name" value="NMRA-LIKE DOMAIN-CONTAINING PROTEIN"/>
    <property type="match status" value="1"/>
</dbReference>
<dbReference type="OrthoDB" id="10000533at2759"/>
<dbReference type="EMBL" id="KV878212">
    <property type="protein sequence ID" value="OJJ35945.1"/>
    <property type="molecule type" value="Genomic_DNA"/>
</dbReference>
<dbReference type="Gene3D" id="3.40.50.720">
    <property type="entry name" value="NAD(P)-binding Rossmann-like Domain"/>
    <property type="match status" value="1"/>
</dbReference>
<dbReference type="SUPFAM" id="SSF51735">
    <property type="entry name" value="NAD(P)-binding Rossmann-fold domains"/>
    <property type="match status" value="1"/>
</dbReference>
<feature type="domain" description="NmrA-like" evidence="4">
    <location>
        <begin position="11"/>
        <end position="189"/>
    </location>
</feature>
<dbReference type="Pfam" id="PF05368">
    <property type="entry name" value="NmrA"/>
    <property type="match status" value="1"/>
</dbReference>